<feature type="compositionally biased region" description="Basic and acidic residues" evidence="1">
    <location>
        <begin position="68"/>
        <end position="79"/>
    </location>
</feature>
<dbReference type="RefSeq" id="XP_001241802.2">
    <property type="nucleotide sequence ID" value="XM_001241801.2"/>
</dbReference>
<dbReference type="KEGG" id="cim:CIMG_05698"/>
<proteinExistence type="predicted"/>
<name>J3K6K0_COCIM</name>
<dbReference type="STRING" id="246410.J3K6K0"/>
<feature type="region of interest" description="Disordered" evidence="1">
    <location>
        <begin position="57"/>
        <end position="79"/>
    </location>
</feature>
<sequence length="238" mass="27057">MPLYSNSMHDDFFWEFPIYKGLQPPAASPVLSIDNSSANNLSTEIDPFRFYNPAEVKEQKERRRHTKHDTASAEPASHHERPLRIHIVSQILRSSSRPISQVEGLPLIKVELGQEMEVSAMKQVPSYLGLGGIVKPYLKMEYIILLVSRAKIARLVSRRNRKEKYQVEDRMDTKNDKLAPPYRGLGTSGKSSIPVQPQSNAFLTASRWSDQTGQGGEPRQLHWNPVLWANSEKGIQRI</sequence>
<feature type="region of interest" description="Disordered" evidence="1">
    <location>
        <begin position="166"/>
        <end position="194"/>
    </location>
</feature>
<organism evidence="2 3">
    <name type="scientific">Coccidioides immitis (strain RS)</name>
    <name type="common">Valley fever fungus</name>
    <dbReference type="NCBI Taxonomy" id="246410"/>
    <lineage>
        <taxon>Eukaryota</taxon>
        <taxon>Fungi</taxon>
        <taxon>Dikarya</taxon>
        <taxon>Ascomycota</taxon>
        <taxon>Pezizomycotina</taxon>
        <taxon>Eurotiomycetes</taxon>
        <taxon>Eurotiomycetidae</taxon>
        <taxon>Onygenales</taxon>
        <taxon>Onygenaceae</taxon>
        <taxon>Coccidioides</taxon>
    </lineage>
</organism>
<keyword evidence="3" id="KW-1185">Reference proteome</keyword>
<evidence type="ECO:0000313" key="3">
    <source>
        <dbReference type="Proteomes" id="UP000001261"/>
    </source>
</evidence>
<dbReference type="GeneID" id="4561509"/>
<evidence type="ECO:0000256" key="1">
    <source>
        <dbReference type="SAM" id="MobiDB-lite"/>
    </source>
</evidence>
<accession>J3K6K0</accession>
<dbReference type="EMBL" id="GG704915">
    <property type="protein sequence ID" value="EAS30219.3"/>
    <property type="molecule type" value="Genomic_DNA"/>
</dbReference>
<gene>
    <name evidence="2" type="ORF">CIMG_05698</name>
</gene>
<dbReference type="InParanoid" id="J3K6K0"/>
<protein>
    <submittedName>
        <fullName evidence="2">Uncharacterized protein</fullName>
    </submittedName>
</protein>
<reference evidence="3" key="1">
    <citation type="journal article" date="2009" name="Genome Res.">
        <title>Comparative genomic analyses of the human fungal pathogens Coccidioides and their relatives.</title>
        <authorList>
            <person name="Sharpton T.J."/>
            <person name="Stajich J.E."/>
            <person name="Rounsley S.D."/>
            <person name="Gardner M.J."/>
            <person name="Wortman J.R."/>
            <person name="Jordar V.S."/>
            <person name="Maiti R."/>
            <person name="Kodira C.D."/>
            <person name="Neafsey D.E."/>
            <person name="Zeng Q."/>
            <person name="Hung C.-Y."/>
            <person name="McMahan C."/>
            <person name="Muszewska A."/>
            <person name="Grynberg M."/>
            <person name="Mandel M.A."/>
            <person name="Kellner E.M."/>
            <person name="Barker B.M."/>
            <person name="Galgiani J.N."/>
            <person name="Orbach M.J."/>
            <person name="Kirkland T.N."/>
            <person name="Cole G.T."/>
            <person name="Henn M.R."/>
            <person name="Birren B.W."/>
            <person name="Taylor J.W."/>
        </authorList>
    </citation>
    <scope>NUCLEOTIDE SEQUENCE [LARGE SCALE GENOMIC DNA]</scope>
    <source>
        <strain evidence="3">RS</strain>
    </source>
</reference>
<dbReference type="AlphaFoldDB" id="J3K6K0"/>
<dbReference type="Proteomes" id="UP000001261">
    <property type="component" value="Unassembled WGS sequence"/>
</dbReference>
<dbReference type="VEuPathDB" id="FungiDB:CIMG_05698"/>
<evidence type="ECO:0000313" key="2">
    <source>
        <dbReference type="EMBL" id="EAS30219.3"/>
    </source>
</evidence>
<feature type="compositionally biased region" description="Basic and acidic residues" evidence="1">
    <location>
        <begin position="166"/>
        <end position="177"/>
    </location>
</feature>
<reference evidence="3" key="2">
    <citation type="journal article" date="2010" name="Genome Res.">
        <title>Population genomic sequencing of Coccidioides fungi reveals recent hybridization and transposon control.</title>
        <authorList>
            <person name="Neafsey D.E."/>
            <person name="Barker B.M."/>
            <person name="Sharpton T.J."/>
            <person name="Stajich J.E."/>
            <person name="Park D.J."/>
            <person name="Whiston E."/>
            <person name="Hung C.-Y."/>
            <person name="McMahan C."/>
            <person name="White J."/>
            <person name="Sykes S."/>
            <person name="Heiman D."/>
            <person name="Young S."/>
            <person name="Zeng Q."/>
            <person name="Abouelleil A."/>
            <person name="Aftuck L."/>
            <person name="Bessette D."/>
            <person name="Brown A."/>
            <person name="FitzGerald M."/>
            <person name="Lui A."/>
            <person name="Macdonald J.P."/>
            <person name="Priest M."/>
            <person name="Orbach M.J."/>
            <person name="Galgiani J.N."/>
            <person name="Kirkland T.N."/>
            <person name="Cole G.T."/>
            <person name="Birren B.W."/>
            <person name="Henn M.R."/>
            <person name="Taylor J.W."/>
            <person name="Rounsley S.D."/>
        </authorList>
    </citation>
    <scope>GENOME REANNOTATION</scope>
    <source>
        <strain evidence="3">RS</strain>
    </source>
</reference>